<dbReference type="Ensembl" id="ENSCINT00000001268.3">
    <property type="protein sequence ID" value="ENSCINP00000001268.3"/>
    <property type="gene ID" value="ENSCING00000000694.3"/>
</dbReference>
<dbReference type="GeneTree" id="ENSGT00940000167950"/>
<dbReference type="GeneID" id="100182600"/>
<gene>
    <name evidence="2" type="primary">LOC100182600</name>
</gene>
<feature type="signal peptide" evidence="1">
    <location>
        <begin position="1"/>
        <end position="21"/>
    </location>
</feature>
<protein>
    <submittedName>
        <fullName evidence="2">Uncharacterized LOC100182600</fullName>
    </submittedName>
</protein>
<dbReference type="RefSeq" id="XP_002121809.1">
    <property type="nucleotide sequence ID" value="XM_002121773.4"/>
</dbReference>
<dbReference type="Proteomes" id="UP000008144">
    <property type="component" value="Chromosome 12"/>
</dbReference>
<dbReference type="InParanoid" id="F6QRD6"/>
<accession>A0A1W2W5I4</accession>
<dbReference type="AlphaFoldDB" id="F6QRD6"/>
<reference evidence="3" key="1">
    <citation type="journal article" date="2002" name="Science">
        <title>The draft genome of Ciona intestinalis: insights into chordate and vertebrate origins.</title>
        <authorList>
            <person name="Dehal P."/>
            <person name="Satou Y."/>
            <person name="Campbell R.K."/>
            <person name="Chapman J."/>
            <person name="Degnan B."/>
            <person name="De Tomaso A."/>
            <person name="Davidson B."/>
            <person name="Di Gregorio A."/>
            <person name="Gelpke M."/>
            <person name="Goodstein D.M."/>
            <person name="Harafuji N."/>
            <person name="Hastings K.E."/>
            <person name="Ho I."/>
            <person name="Hotta K."/>
            <person name="Huang W."/>
            <person name="Kawashima T."/>
            <person name="Lemaire P."/>
            <person name="Martinez D."/>
            <person name="Meinertzhagen I.A."/>
            <person name="Necula S."/>
            <person name="Nonaka M."/>
            <person name="Putnam N."/>
            <person name="Rash S."/>
            <person name="Saiga H."/>
            <person name="Satake M."/>
            <person name="Terry A."/>
            <person name="Yamada L."/>
            <person name="Wang H.G."/>
            <person name="Awazu S."/>
            <person name="Azumi K."/>
            <person name="Boore J."/>
            <person name="Branno M."/>
            <person name="Chin-Bow S."/>
            <person name="DeSantis R."/>
            <person name="Doyle S."/>
            <person name="Francino P."/>
            <person name="Keys D.N."/>
            <person name="Haga S."/>
            <person name="Hayashi H."/>
            <person name="Hino K."/>
            <person name="Imai K.S."/>
            <person name="Inaba K."/>
            <person name="Kano S."/>
            <person name="Kobayashi K."/>
            <person name="Kobayashi M."/>
            <person name="Lee B.I."/>
            <person name="Makabe K.W."/>
            <person name="Manohar C."/>
            <person name="Matassi G."/>
            <person name="Medina M."/>
            <person name="Mochizuki Y."/>
            <person name="Mount S."/>
            <person name="Morishita T."/>
            <person name="Miura S."/>
            <person name="Nakayama A."/>
            <person name="Nishizaka S."/>
            <person name="Nomoto H."/>
            <person name="Ohta F."/>
            <person name="Oishi K."/>
            <person name="Rigoutsos I."/>
            <person name="Sano M."/>
            <person name="Sasaki A."/>
            <person name="Sasakura Y."/>
            <person name="Shoguchi E."/>
            <person name="Shin-i T."/>
            <person name="Spagnuolo A."/>
            <person name="Stainier D."/>
            <person name="Suzuki M.M."/>
            <person name="Tassy O."/>
            <person name="Takatori N."/>
            <person name="Tokuoka M."/>
            <person name="Yagi K."/>
            <person name="Yoshizaki F."/>
            <person name="Wada S."/>
            <person name="Zhang C."/>
            <person name="Hyatt P.D."/>
            <person name="Larimer F."/>
            <person name="Detter C."/>
            <person name="Doggett N."/>
            <person name="Glavina T."/>
            <person name="Hawkins T."/>
            <person name="Richardson P."/>
            <person name="Lucas S."/>
            <person name="Kohara Y."/>
            <person name="Levine M."/>
            <person name="Satoh N."/>
            <person name="Rokhsar D.S."/>
        </authorList>
    </citation>
    <scope>NUCLEOTIDE SEQUENCE [LARGE SCALE GENOMIC DNA]</scope>
</reference>
<evidence type="ECO:0000313" key="2">
    <source>
        <dbReference type="Ensembl" id="ENSCINP00000001268.3"/>
    </source>
</evidence>
<dbReference type="SUPFAM" id="SSF57302">
    <property type="entry name" value="Snake toxin-like"/>
    <property type="match status" value="1"/>
</dbReference>
<evidence type="ECO:0000256" key="1">
    <source>
        <dbReference type="SAM" id="SignalP"/>
    </source>
</evidence>
<keyword evidence="1" id="KW-0732">Signal</keyword>
<organism evidence="2 3">
    <name type="scientific">Ciona intestinalis</name>
    <name type="common">Transparent sea squirt</name>
    <name type="synonym">Ascidia intestinalis</name>
    <dbReference type="NCBI Taxonomy" id="7719"/>
    <lineage>
        <taxon>Eukaryota</taxon>
        <taxon>Metazoa</taxon>
        <taxon>Chordata</taxon>
        <taxon>Tunicata</taxon>
        <taxon>Ascidiacea</taxon>
        <taxon>Phlebobranchia</taxon>
        <taxon>Cionidae</taxon>
        <taxon>Ciona</taxon>
    </lineage>
</organism>
<keyword evidence="3" id="KW-1185">Reference proteome</keyword>
<name>F6QRD6_CIOIN</name>
<dbReference type="HOGENOM" id="CLU_1739854_0_0_1"/>
<reference evidence="2" key="3">
    <citation type="submission" date="2025-08" db="UniProtKB">
        <authorList>
            <consortium name="Ensembl"/>
        </authorList>
    </citation>
    <scope>IDENTIFICATION</scope>
</reference>
<feature type="chain" id="PRO_5014089906" evidence="1">
    <location>
        <begin position="22"/>
        <end position="150"/>
    </location>
</feature>
<accession>F6QRD6</accession>
<dbReference type="EMBL" id="EAAA01000897">
    <property type="status" value="NOT_ANNOTATED_CDS"/>
    <property type="molecule type" value="Genomic_DNA"/>
</dbReference>
<evidence type="ECO:0000313" key="3">
    <source>
        <dbReference type="Proteomes" id="UP000008144"/>
    </source>
</evidence>
<sequence>MQHQAILLCSILFAFYAPGQAIECYSCSTSTTTPNTGCMTETLADSNRKNCTTGLNYCTTSTIYAEFLNRTTVTTVRDCALLNVTGITCTNIIGVGQTYTSTCSTDNCNTGTNADTNPTVCPTVSSAGKVAGGYTFIAFSLVAAILQSIQ</sequence>
<dbReference type="KEGG" id="cin:100182600"/>
<reference evidence="2" key="4">
    <citation type="submission" date="2025-09" db="UniProtKB">
        <authorList>
            <consortium name="Ensembl"/>
        </authorList>
    </citation>
    <scope>IDENTIFICATION</scope>
</reference>
<dbReference type="InterPro" id="IPR045860">
    <property type="entry name" value="Snake_toxin-like_sf"/>
</dbReference>
<reference evidence="2" key="2">
    <citation type="journal article" date="2008" name="Genome Biol.">
        <title>Improved genome assembly and evidence-based global gene model set for the chordate Ciona intestinalis: new insight into intron and operon populations.</title>
        <authorList>
            <person name="Satou Y."/>
            <person name="Mineta K."/>
            <person name="Ogasawara M."/>
            <person name="Sasakura Y."/>
            <person name="Shoguchi E."/>
            <person name="Ueno K."/>
            <person name="Yamada L."/>
            <person name="Matsumoto J."/>
            <person name="Wasserscheid J."/>
            <person name="Dewar K."/>
            <person name="Wiley G.B."/>
            <person name="Macmil S.L."/>
            <person name="Roe B.A."/>
            <person name="Zeller R.W."/>
            <person name="Hastings K.E."/>
            <person name="Lemaire P."/>
            <person name="Lindquist E."/>
            <person name="Endo T."/>
            <person name="Hotta K."/>
            <person name="Inaba K."/>
        </authorList>
    </citation>
    <scope>NUCLEOTIDE SEQUENCE [LARGE SCALE GENOMIC DNA]</scope>
    <source>
        <strain evidence="2">wild type</strain>
    </source>
</reference>
<proteinExistence type="predicted"/>